<dbReference type="GO" id="GO:0005778">
    <property type="term" value="C:peroxisomal membrane"/>
    <property type="evidence" value="ECO:0007669"/>
    <property type="project" value="TreeGrafter"/>
</dbReference>
<accession>A0A8H3TUU4</accession>
<keyword evidence="2" id="KW-1185">Reference proteome</keyword>
<sequence length="235" mass="26624">MSSLQSLILDPRYQELFAILKGARNGFVYGCKIRFPHALVMTFLFSNKPLPQKIQAIFRATLTHAVNLTKFVTLYKLLLLLQRKVSRAGKERSLDSFVAGALGGWWVFGERTAINEQIVLYVCSRVVASFLPRLYSTRPPQSTTAANAPSFLRNTPLEPLPSPLPPLTSTAANPRPIPPAQMPFAVFAAVCWGCVMYIYRHRGEKLQPGMVNSMKYLYRDSEHWTSLRNLLWHNK</sequence>
<dbReference type="PIRSF" id="PIRSF013674">
    <property type="entry name" value="PXMP4"/>
    <property type="match status" value="1"/>
</dbReference>
<dbReference type="AlphaFoldDB" id="A0A8H3TUU4"/>
<reference evidence="1" key="1">
    <citation type="submission" date="2020-07" db="EMBL/GenBank/DDBJ databases">
        <title>Draft Genome Sequence of a Deep-Sea Yeast, Naganishia (Cryptococcus) liquefaciens strain N6.</title>
        <authorList>
            <person name="Han Y.W."/>
            <person name="Kajitani R."/>
            <person name="Morimoto H."/>
            <person name="Parhat M."/>
            <person name="Tsubouchi H."/>
            <person name="Bakenova O."/>
            <person name="Ogata M."/>
            <person name="Argunhan B."/>
            <person name="Aoki R."/>
            <person name="Kajiwara S."/>
            <person name="Itoh T."/>
            <person name="Iwasaki H."/>
        </authorList>
    </citation>
    <scope>NUCLEOTIDE SEQUENCE</scope>
    <source>
        <strain evidence="1">N6</strain>
    </source>
</reference>
<evidence type="ECO:0008006" key="3">
    <source>
        <dbReference type="Google" id="ProtNLM"/>
    </source>
</evidence>
<evidence type="ECO:0000313" key="1">
    <source>
        <dbReference type="EMBL" id="GHJ87120.1"/>
    </source>
</evidence>
<dbReference type="PANTHER" id="PTHR15460:SF3">
    <property type="entry name" value="PEROXISOMAL MEMBRANE PROTEIN 4"/>
    <property type="match status" value="1"/>
</dbReference>
<dbReference type="OrthoDB" id="39659at2759"/>
<dbReference type="Pfam" id="PF02466">
    <property type="entry name" value="Tim17"/>
    <property type="match status" value="1"/>
</dbReference>
<evidence type="ECO:0000313" key="2">
    <source>
        <dbReference type="Proteomes" id="UP000620104"/>
    </source>
</evidence>
<name>A0A8H3TUU4_9TREE</name>
<organism evidence="1 2">
    <name type="scientific">Naganishia liquefaciens</name>
    <dbReference type="NCBI Taxonomy" id="104408"/>
    <lineage>
        <taxon>Eukaryota</taxon>
        <taxon>Fungi</taxon>
        <taxon>Dikarya</taxon>
        <taxon>Basidiomycota</taxon>
        <taxon>Agaricomycotina</taxon>
        <taxon>Tremellomycetes</taxon>
        <taxon>Filobasidiales</taxon>
        <taxon>Filobasidiaceae</taxon>
        <taxon>Naganishia</taxon>
    </lineage>
</organism>
<dbReference type="EMBL" id="BLZA01000021">
    <property type="protein sequence ID" value="GHJ87120.1"/>
    <property type="molecule type" value="Genomic_DNA"/>
</dbReference>
<protein>
    <recommendedName>
        <fullName evidence="3">Peroxisomal membrane protein 4</fullName>
    </recommendedName>
</protein>
<proteinExistence type="predicted"/>
<dbReference type="Proteomes" id="UP000620104">
    <property type="component" value="Unassembled WGS sequence"/>
</dbReference>
<dbReference type="InterPro" id="IPR019531">
    <property type="entry name" value="Pmp4"/>
</dbReference>
<dbReference type="PANTHER" id="PTHR15460">
    <property type="entry name" value="PEROXISOMAL MEMBRANE PROTEIN 4"/>
    <property type="match status" value="1"/>
</dbReference>
<comment type="caution">
    <text evidence="1">The sequence shown here is derived from an EMBL/GenBank/DDBJ whole genome shotgun (WGS) entry which is preliminary data.</text>
</comment>
<gene>
    <name evidence="1" type="ORF">NliqN6_3522</name>
</gene>